<organism evidence="8 9">
    <name type="scientific">Candidatus Nitrospira nitrosa</name>
    <dbReference type="NCBI Taxonomy" id="1742972"/>
    <lineage>
        <taxon>Bacteria</taxon>
        <taxon>Pseudomonadati</taxon>
        <taxon>Nitrospirota</taxon>
        <taxon>Nitrospiria</taxon>
        <taxon>Nitrospirales</taxon>
        <taxon>Nitrospiraceae</taxon>
        <taxon>Nitrospira</taxon>
    </lineage>
</organism>
<dbReference type="RefSeq" id="WP_090750259.1">
    <property type="nucleotide sequence ID" value="NZ_CZQA01000010.1"/>
</dbReference>
<evidence type="ECO:0000259" key="7">
    <source>
        <dbReference type="Pfam" id="PF13860"/>
    </source>
</evidence>
<dbReference type="Pfam" id="PF03963">
    <property type="entry name" value="FlgD"/>
    <property type="match status" value="1"/>
</dbReference>
<dbReference type="GO" id="GO:0044781">
    <property type="term" value="P:bacterial-type flagellum organization"/>
    <property type="evidence" value="ECO:0007669"/>
    <property type="project" value="UniProtKB-UniRule"/>
</dbReference>
<feature type="compositionally biased region" description="Low complexity" evidence="6">
    <location>
        <begin position="1"/>
        <end position="15"/>
    </location>
</feature>
<feature type="region of interest" description="Disordered" evidence="6">
    <location>
        <begin position="1"/>
        <end position="21"/>
    </location>
</feature>
<dbReference type="InterPro" id="IPR005648">
    <property type="entry name" value="FlgD"/>
</dbReference>
<dbReference type="STRING" id="1742972.COMA1_40245"/>
<accession>A0A0S4LM29</accession>
<dbReference type="Gene3D" id="2.30.30.910">
    <property type="match status" value="1"/>
</dbReference>
<evidence type="ECO:0000313" key="9">
    <source>
        <dbReference type="Proteomes" id="UP000199032"/>
    </source>
</evidence>
<evidence type="ECO:0000256" key="1">
    <source>
        <dbReference type="ARBA" id="ARBA00010577"/>
    </source>
</evidence>
<gene>
    <name evidence="8" type="ORF">COMA1_40245</name>
</gene>
<name>A0A0S4LM29_9BACT</name>
<evidence type="ECO:0000256" key="2">
    <source>
        <dbReference type="ARBA" id="ARBA00016013"/>
    </source>
</evidence>
<protein>
    <recommendedName>
        <fullName evidence="2 5">Basal-body rod modification protein FlgD</fullName>
    </recommendedName>
</protein>
<evidence type="ECO:0000256" key="6">
    <source>
        <dbReference type="SAM" id="MobiDB-lite"/>
    </source>
</evidence>
<sequence length="217" mass="23330">MAEISGIGSTSVTSTPVQTGPKTLGQDDFLKLLVTQLKNQDPLKPTDNTEFVSQLAQFSQLEQSAKQAQLLQQSLDAQTASLQFTLLPMVGRTVTIGHPLVQLGEGPATFGYSLEKNAAKVLVSIQNADGQVMRTLEYRDRLAGPNAAEWDGKNQDGVQMPKGLYRYVISAADGEGKSVKVEGRATLTVSGIRMEEGQAKLLVGDLSVDPSEIVELR</sequence>
<evidence type="ECO:0000313" key="8">
    <source>
        <dbReference type="EMBL" id="CUS37757.1"/>
    </source>
</evidence>
<keyword evidence="3 5" id="KW-1005">Bacterial flagellum biogenesis</keyword>
<dbReference type="AlphaFoldDB" id="A0A0S4LM29"/>
<comment type="similarity">
    <text evidence="1 5">Belongs to the FlgD family.</text>
</comment>
<proteinExistence type="inferred from homology"/>
<dbReference type="Gene3D" id="2.60.40.4070">
    <property type="match status" value="1"/>
</dbReference>
<keyword evidence="9" id="KW-1185">Reference proteome</keyword>
<evidence type="ECO:0000256" key="4">
    <source>
        <dbReference type="ARBA" id="ARBA00024746"/>
    </source>
</evidence>
<comment type="function">
    <text evidence="4 5">Required for flagellar hook formation. May act as a scaffolding protein.</text>
</comment>
<dbReference type="InterPro" id="IPR025965">
    <property type="entry name" value="FlgD/Vpr_Ig-like"/>
</dbReference>
<dbReference type="EMBL" id="CZQA01000010">
    <property type="protein sequence ID" value="CUS37757.1"/>
    <property type="molecule type" value="Genomic_DNA"/>
</dbReference>
<dbReference type="OrthoDB" id="9785233at2"/>
<feature type="domain" description="FlgD/Vpr Ig-like" evidence="7">
    <location>
        <begin position="104"/>
        <end position="174"/>
    </location>
</feature>
<dbReference type="Pfam" id="PF13860">
    <property type="entry name" value="FlgD_ig"/>
    <property type="match status" value="1"/>
</dbReference>
<evidence type="ECO:0000256" key="5">
    <source>
        <dbReference type="RuleBase" id="RU362076"/>
    </source>
</evidence>
<dbReference type="Proteomes" id="UP000199032">
    <property type="component" value="Unassembled WGS sequence"/>
</dbReference>
<reference evidence="8 9" key="1">
    <citation type="submission" date="2015-10" db="EMBL/GenBank/DDBJ databases">
        <authorList>
            <person name="Gilbert D.G."/>
        </authorList>
    </citation>
    <scope>NUCLEOTIDE SEQUENCE [LARGE SCALE GENOMIC DNA]</scope>
    <source>
        <strain evidence="8">COMA1</strain>
    </source>
</reference>
<evidence type="ECO:0000256" key="3">
    <source>
        <dbReference type="ARBA" id="ARBA00022795"/>
    </source>
</evidence>